<feature type="compositionally biased region" description="Polar residues" evidence="1">
    <location>
        <begin position="336"/>
        <end position="356"/>
    </location>
</feature>
<name>A0A8H4MY70_9PEZI</name>
<evidence type="ECO:0000313" key="5">
    <source>
        <dbReference type="Proteomes" id="UP000572817"/>
    </source>
</evidence>
<feature type="domain" description="ATP adenylyltransferase C-terminal" evidence="2">
    <location>
        <begin position="746"/>
        <end position="880"/>
    </location>
</feature>
<dbReference type="Pfam" id="PF09830">
    <property type="entry name" value="ATP_transf"/>
    <property type="match status" value="1"/>
</dbReference>
<comment type="caution">
    <text evidence="4">The sequence shown here is derived from an EMBL/GenBank/DDBJ whole genome shotgun (WGS) entry which is preliminary data.</text>
</comment>
<dbReference type="InterPro" id="IPR043171">
    <property type="entry name" value="Ap4A_phos1/2-like"/>
</dbReference>
<dbReference type="InterPro" id="IPR045759">
    <property type="entry name" value="Ap4A_phos1/2_N"/>
</dbReference>
<dbReference type="PANTHER" id="PTHR38420:SF3">
    <property type="entry name" value="5',5'''-P-1,P-4-TETRAPHOSPHATE PHOSPHORYLASE 2"/>
    <property type="match status" value="1"/>
</dbReference>
<feature type="region of interest" description="Disordered" evidence="1">
    <location>
        <begin position="196"/>
        <end position="248"/>
    </location>
</feature>
<dbReference type="InterPro" id="IPR009163">
    <property type="entry name" value="Ap4A_phos1/2"/>
</dbReference>
<evidence type="ECO:0000256" key="1">
    <source>
        <dbReference type="SAM" id="MobiDB-lite"/>
    </source>
</evidence>
<feature type="region of interest" description="Disordered" evidence="1">
    <location>
        <begin position="302"/>
        <end position="387"/>
    </location>
</feature>
<accession>A0A8H4MY70</accession>
<evidence type="ECO:0000259" key="3">
    <source>
        <dbReference type="Pfam" id="PF19327"/>
    </source>
</evidence>
<dbReference type="GO" id="GO:0003877">
    <property type="term" value="F:ATP:ADP adenylyltransferase activity"/>
    <property type="evidence" value="ECO:0007669"/>
    <property type="project" value="InterPro"/>
</dbReference>
<dbReference type="SUPFAM" id="SSF54197">
    <property type="entry name" value="HIT-like"/>
    <property type="match status" value="1"/>
</dbReference>
<dbReference type="GO" id="GO:0005524">
    <property type="term" value="F:ATP binding"/>
    <property type="evidence" value="ECO:0007669"/>
    <property type="project" value="InterPro"/>
</dbReference>
<protein>
    <submittedName>
        <fullName evidence="4">Bis(5-nucleosyl)-tetraphosphatase</fullName>
    </submittedName>
</protein>
<dbReference type="OrthoDB" id="10267950at2759"/>
<gene>
    <name evidence="4" type="ORF">GTA08_BOTSDO10054</name>
</gene>
<dbReference type="GO" id="GO:0009117">
    <property type="term" value="P:nucleotide metabolic process"/>
    <property type="evidence" value="ECO:0007669"/>
    <property type="project" value="InterPro"/>
</dbReference>
<keyword evidence="5" id="KW-1185">Reference proteome</keyword>
<feature type="region of interest" description="Disordered" evidence="1">
    <location>
        <begin position="590"/>
        <end position="614"/>
    </location>
</feature>
<dbReference type="InterPro" id="IPR036265">
    <property type="entry name" value="HIT-like_sf"/>
</dbReference>
<dbReference type="Gene3D" id="3.30.428.70">
    <property type="match status" value="1"/>
</dbReference>
<dbReference type="Proteomes" id="UP000572817">
    <property type="component" value="Unassembled WGS sequence"/>
</dbReference>
<evidence type="ECO:0000259" key="2">
    <source>
        <dbReference type="Pfam" id="PF09830"/>
    </source>
</evidence>
<organism evidence="4 5">
    <name type="scientific">Botryosphaeria dothidea</name>
    <dbReference type="NCBI Taxonomy" id="55169"/>
    <lineage>
        <taxon>Eukaryota</taxon>
        <taxon>Fungi</taxon>
        <taxon>Dikarya</taxon>
        <taxon>Ascomycota</taxon>
        <taxon>Pezizomycotina</taxon>
        <taxon>Dothideomycetes</taxon>
        <taxon>Dothideomycetes incertae sedis</taxon>
        <taxon>Botryosphaeriales</taxon>
        <taxon>Botryosphaeriaceae</taxon>
        <taxon>Botryosphaeria</taxon>
    </lineage>
</organism>
<evidence type="ECO:0000313" key="4">
    <source>
        <dbReference type="EMBL" id="KAF4301855.1"/>
    </source>
</evidence>
<sequence length="887" mass="95809">MGSPDWNGVFKFEGDVAFSAANPIPNADTNDLLASGPQQNNWSAASYHLSSQPVPAPVPSNGQAVGLGGGWSSCRASNTSQSSGMPHQSSVTHFNSGIWPLPLIGNISPDHVQPCTTSYKPVQTNFNPFLAAAAPSMVSSSYSSTGAMAFGPQVTNNISYGNVTGAESPMVSPQTLHNGSWDFFDPMNQYPGIAGQSLGSSQAPFDMGSSGLSTNLGAPSLPPASTQAAHMQNQAQTQASLADDPMASLSPTWPEWQVYGSNGFSSDSEMASPVSPTIPAHMQASLDNHSFSGSLDSNNSMAMPALTYSQGSPASDWEDISSSYPGEQRHARDGNESTANLSRRSRGPQAQNNNTRFAMLPYQGVAAAERDPPPPPPPVDGYTRIRGNRARKDELLVRWKKSGMSYRQIREQGGFTEAESTLRGRFRTLTKCREERVRKPLWTAEDVRLLREGVKMLMAASLYPGTDAAEMDVDEMDIDANKVPWKKVAEYIYNNEGSYHFGNATSARTARAGGRTPHFRPLRALAGLTLRPASTMRFLQLDQPLPALVDAKFTAAAEKQSLTFSATHVCVIRTTSGVPFQLRYCPALAKKPASQPPPADDDAPPKPKFDPFEAPPDDLLVAAVPGPEKPSHILVLNKYPVIRDHLIIATKENKPQTQLLEQDDLDTTYATLAEWERAKKGPAGGRLFAFFNSGEHSGASQPHRHLQFLPVMNMRSGPETEGWDLLVDRILKSPHSVSTGFISDTSIPFAHFASRIPPNASGPELHTIYTALHSTAVEFVRKYIHSHPNAQLSLHPNADNHSSISYNMALTTEAMVIAPRRRGGDVLKKDDGSPLAPDAVVELNGTVLGGTLMVKAEDQWELLKSDPKALTELLESTGIPWDKGSAL</sequence>
<feature type="domain" description="Ap4A phosphorylase 1/2 N-terminal" evidence="3">
    <location>
        <begin position="545"/>
        <end position="715"/>
    </location>
</feature>
<dbReference type="Pfam" id="PF19327">
    <property type="entry name" value="Ap4A_phos_N"/>
    <property type="match status" value="1"/>
</dbReference>
<dbReference type="EMBL" id="WWBZ02000073">
    <property type="protein sequence ID" value="KAF4301855.1"/>
    <property type="molecule type" value="Genomic_DNA"/>
</dbReference>
<dbReference type="AlphaFoldDB" id="A0A8H4MY70"/>
<reference evidence="4" key="1">
    <citation type="submission" date="2020-04" db="EMBL/GenBank/DDBJ databases">
        <title>Genome Assembly and Annotation of Botryosphaeria dothidea sdau 11-99, a Latent Pathogen of Apple Fruit Ring Rot in China.</title>
        <authorList>
            <person name="Yu C."/>
            <person name="Diao Y."/>
            <person name="Lu Q."/>
            <person name="Zhao J."/>
            <person name="Cui S."/>
            <person name="Peng C."/>
            <person name="He B."/>
            <person name="Liu H."/>
        </authorList>
    </citation>
    <scope>NUCLEOTIDE SEQUENCE [LARGE SCALE GENOMIC DNA]</scope>
    <source>
        <strain evidence="4">Sdau11-99</strain>
    </source>
</reference>
<feature type="compositionally biased region" description="Polar residues" evidence="1">
    <location>
        <begin position="302"/>
        <end position="313"/>
    </location>
</feature>
<dbReference type="InterPro" id="IPR019200">
    <property type="entry name" value="ATP_adenylylTrfase_C"/>
</dbReference>
<dbReference type="PANTHER" id="PTHR38420">
    <property type="entry name" value="AP-4-A PHOSPHORYLASE II"/>
    <property type="match status" value="1"/>
</dbReference>
<feature type="compositionally biased region" description="Polar residues" evidence="1">
    <location>
        <begin position="210"/>
        <end position="240"/>
    </location>
</feature>
<proteinExistence type="predicted"/>